<dbReference type="Pfam" id="PF04888">
    <property type="entry name" value="SseC"/>
    <property type="match status" value="1"/>
</dbReference>
<feature type="compositionally biased region" description="Polar residues" evidence="1">
    <location>
        <begin position="1"/>
        <end position="13"/>
    </location>
</feature>
<evidence type="ECO:0000259" key="2">
    <source>
        <dbReference type="Pfam" id="PF04888"/>
    </source>
</evidence>
<evidence type="ECO:0000313" key="3">
    <source>
        <dbReference type="EMBL" id="CRI42931.1"/>
    </source>
</evidence>
<dbReference type="InterPro" id="IPR006972">
    <property type="entry name" value="BipB-like_C"/>
</dbReference>
<sequence>MTSGVSGSSSQDPTLAAQLAQSSQKAGNAQSGHDTKNVTKQGTQAEVAAGGFEDLIQDASAQSTGKKEATSSTTKSSKGEKSEKSGKSKSSTSVASASETATAQAVQGPKGLRQNNYDSPSLPTPEAQTINGIVLKKGMGTLALLGLVMTLMANAAGESWKASFQSQNQAIQSQVESAPAIGEAIKRQANHQASATEAQAKQSLISGIVNIVGFTVSVGAGIFSAAKGATSALKSASFAKETGASAAGGAASKALTSASSSVQQTTASTAKAATTAASSAGSAATKAAANLTDDMAAAASKMASDGASKASGGLFGEVLNKPNWSEKVSRGMNVVKTQGARVASFAGNALSSSMQMSQLMHGLTAAVEGLSAGQTGMEVAHHQRLAGQAEAQAEVLKQMSSVYGQQAGQAGQLQEQAMQSFNTALQTLQNIADSQTQTTSAIFN</sequence>
<feature type="domain" description="Translocator protein BipB-like C-terminal" evidence="2">
    <location>
        <begin position="145"/>
        <end position="440"/>
    </location>
</feature>
<feature type="region of interest" description="Disordered" evidence="1">
    <location>
        <begin position="1"/>
        <end position="124"/>
    </location>
</feature>
<gene>
    <name evidence="3" type="ORF">BN1224_DC9_BZ_00550</name>
</gene>
<feature type="compositionally biased region" description="Basic and acidic residues" evidence="1">
    <location>
        <begin position="77"/>
        <end position="86"/>
    </location>
</feature>
<evidence type="ECO:0000256" key="1">
    <source>
        <dbReference type="SAM" id="MobiDB-lite"/>
    </source>
</evidence>
<proteinExistence type="predicted"/>
<name>A0A0F7WTK3_CHLPN</name>
<dbReference type="AlphaFoldDB" id="A0A0F7WTK3"/>
<feature type="compositionally biased region" description="Polar residues" evidence="1">
    <location>
        <begin position="25"/>
        <end position="44"/>
    </location>
</feature>
<organism evidence="3">
    <name type="scientific">Chlamydia pneumoniae</name>
    <name type="common">Chlamydophila pneumoniae</name>
    <dbReference type="NCBI Taxonomy" id="83558"/>
    <lineage>
        <taxon>Bacteria</taxon>
        <taxon>Pseudomonadati</taxon>
        <taxon>Chlamydiota</taxon>
        <taxon>Chlamydiia</taxon>
        <taxon>Chlamydiales</taxon>
        <taxon>Chlamydiaceae</taxon>
        <taxon>Chlamydia/Chlamydophila group</taxon>
        <taxon>Chlamydia</taxon>
    </lineage>
</organism>
<reference evidence="3" key="1">
    <citation type="submission" date="2015-05" db="EMBL/GenBank/DDBJ databases">
        <authorList>
            <person name="Rattei Thomas"/>
        </authorList>
    </citation>
    <scope>NUCLEOTIDE SEQUENCE</scope>
    <source>
        <strain evidence="3">DC9</strain>
    </source>
</reference>
<feature type="compositionally biased region" description="Low complexity" evidence="1">
    <location>
        <begin position="88"/>
        <end position="103"/>
    </location>
</feature>
<accession>A0A0F7WTK3</accession>
<dbReference type="EMBL" id="LN847056">
    <property type="protein sequence ID" value="CRI42931.1"/>
    <property type="molecule type" value="Genomic_DNA"/>
</dbReference>
<protein>
    <recommendedName>
        <fullName evidence="2">Translocator protein BipB-like C-terminal domain-containing protein</fullName>
    </recommendedName>
</protein>
<feature type="compositionally biased region" description="Low complexity" evidence="1">
    <location>
        <begin position="15"/>
        <end position="24"/>
    </location>
</feature>
<feature type="compositionally biased region" description="Polar residues" evidence="1">
    <location>
        <begin position="113"/>
        <end position="124"/>
    </location>
</feature>